<dbReference type="SUPFAM" id="SSF143100">
    <property type="entry name" value="TTHA1013/TTHA0281-like"/>
    <property type="match status" value="1"/>
</dbReference>
<dbReference type="PaxDb" id="584708-Apau_2391"/>
<dbReference type="RefSeq" id="WP_006302046.1">
    <property type="nucleotide sequence ID" value="NZ_CM001022.1"/>
</dbReference>
<dbReference type="EMBL" id="CM001022">
    <property type="protein sequence ID" value="EFQ24798.1"/>
    <property type="molecule type" value="Genomic_DNA"/>
</dbReference>
<dbReference type="Pfam" id="PF15919">
    <property type="entry name" value="HicB_lk_antitox"/>
    <property type="match status" value="1"/>
</dbReference>
<name>E3D0C5_9BACT</name>
<proteinExistence type="predicted"/>
<reference evidence="2 3" key="1">
    <citation type="journal article" date="2010" name="Stand. Genomic Sci.">
        <title>Non-contiguous finished genome sequence of Aminomonas paucivorans type strain (GLU-3).</title>
        <authorList>
            <person name="Pitluck S."/>
            <person name="Yasawong M."/>
            <person name="Held B."/>
            <person name="Lapidus A."/>
            <person name="Nolan M."/>
            <person name="Copeland A."/>
            <person name="Lucas S."/>
            <person name="Del Rio T.G."/>
            <person name="Tice H."/>
            <person name="Cheng J.F."/>
            <person name="Chertkov O."/>
            <person name="Goodwin L."/>
            <person name="Tapia R."/>
            <person name="Han C."/>
            <person name="Liolios K."/>
            <person name="Ivanova N."/>
            <person name="Mavromatis K."/>
            <person name="Ovchinnikova G."/>
            <person name="Pati A."/>
            <person name="Chen A."/>
            <person name="Palaniappan K."/>
            <person name="Land M."/>
            <person name="Hauser L."/>
            <person name="Chang Y.J."/>
            <person name="Jeffries C.D."/>
            <person name="Pukall R."/>
            <person name="Spring S."/>
            <person name="Rohde M."/>
            <person name="Sikorski J."/>
            <person name="Goker M."/>
            <person name="Woyke T."/>
            <person name="Bristow J."/>
            <person name="Eisen J.A."/>
            <person name="Markowitz V."/>
            <person name="Hugenholtz P."/>
            <person name="Kyrpides N.C."/>
            <person name="Klenk H.P."/>
        </authorList>
    </citation>
    <scope>NUCLEOTIDE SEQUENCE [LARGE SCALE GENOMIC DNA]</scope>
    <source>
        <strain evidence="2 3">DSM 12260</strain>
    </source>
</reference>
<dbReference type="AlphaFoldDB" id="E3D0C5"/>
<protein>
    <recommendedName>
        <fullName evidence="1">HicB-like antitoxin of toxin-antitoxin system domain-containing protein</fullName>
    </recommendedName>
</protein>
<evidence type="ECO:0000259" key="1">
    <source>
        <dbReference type="Pfam" id="PF15919"/>
    </source>
</evidence>
<dbReference type="STRING" id="584708.Apau_2391"/>
<accession>E3D0C5</accession>
<feature type="domain" description="HicB-like antitoxin of toxin-antitoxin system" evidence="1">
    <location>
        <begin position="17"/>
        <end position="116"/>
    </location>
</feature>
<organism evidence="2 3">
    <name type="scientific">Aminomonas paucivorans DSM 12260</name>
    <dbReference type="NCBI Taxonomy" id="584708"/>
    <lineage>
        <taxon>Bacteria</taxon>
        <taxon>Thermotogati</taxon>
        <taxon>Synergistota</taxon>
        <taxon>Synergistia</taxon>
        <taxon>Synergistales</taxon>
        <taxon>Synergistaceae</taxon>
        <taxon>Aminomonas</taxon>
    </lineage>
</organism>
<dbReference type="HOGENOM" id="CLU_114047_0_2_0"/>
<keyword evidence="3" id="KW-1185">Reference proteome</keyword>
<dbReference type="Proteomes" id="UP000005096">
    <property type="component" value="Chromosome"/>
</dbReference>
<dbReference type="InterPro" id="IPR035069">
    <property type="entry name" value="TTHA1013/TTHA0281-like"/>
</dbReference>
<dbReference type="InterPro" id="IPR031807">
    <property type="entry name" value="HicB-like"/>
</dbReference>
<sequence>MKRGKDVRVYPALLSEEGTYVNVRFPDLPGCVTFGEGYADAIVSARDALGGHLLCLEEDRDPLPVPTPVGKLRPEEGEVTVLIDVRLDTLRKEESQKSVSKNVTIPRWLNELALEAHVNFSSTLQEALRERLGV</sequence>
<dbReference type="eggNOG" id="COG1598">
    <property type="taxonomic scope" value="Bacteria"/>
</dbReference>
<dbReference type="Gene3D" id="3.30.160.250">
    <property type="match status" value="1"/>
</dbReference>
<dbReference type="OrthoDB" id="5419659at2"/>
<gene>
    <name evidence="2" type="ORF">Apau_2391</name>
</gene>
<evidence type="ECO:0000313" key="3">
    <source>
        <dbReference type="Proteomes" id="UP000005096"/>
    </source>
</evidence>
<evidence type="ECO:0000313" key="2">
    <source>
        <dbReference type="EMBL" id="EFQ24798.1"/>
    </source>
</evidence>